<dbReference type="Pfam" id="PF08668">
    <property type="entry name" value="HDOD"/>
    <property type="match status" value="1"/>
</dbReference>
<organism evidence="2 3">
    <name type="scientific">Thauera terpenica 58Eu</name>
    <dbReference type="NCBI Taxonomy" id="1348657"/>
    <lineage>
        <taxon>Bacteria</taxon>
        <taxon>Pseudomonadati</taxon>
        <taxon>Pseudomonadota</taxon>
        <taxon>Betaproteobacteria</taxon>
        <taxon>Rhodocyclales</taxon>
        <taxon>Zoogloeaceae</taxon>
        <taxon>Thauera</taxon>
    </lineage>
</organism>
<dbReference type="PANTHER" id="PTHR33525:SF3">
    <property type="entry name" value="RIBONUCLEASE Y"/>
    <property type="match status" value="1"/>
</dbReference>
<dbReference type="InterPro" id="IPR052340">
    <property type="entry name" value="RNase_Y/CdgJ"/>
</dbReference>
<name>T0AZB0_9RHOO</name>
<dbReference type="Gene3D" id="1.10.3210.10">
    <property type="entry name" value="Hypothetical protein af1432"/>
    <property type="match status" value="1"/>
</dbReference>
<feature type="domain" description="HDOD" evidence="1">
    <location>
        <begin position="29"/>
        <end position="218"/>
    </location>
</feature>
<evidence type="ECO:0000313" key="2">
    <source>
        <dbReference type="EMBL" id="EPZ15928.1"/>
    </source>
</evidence>
<evidence type="ECO:0000259" key="1">
    <source>
        <dbReference type="PROSITE" id="PS51833"/>
    </source>
</evidence>
<keyword evidence="3" id="KW-1185">Reference proteome</keyword>
<dbReference type="PROSITE" id="PS51833">
    <property type="entry name" value="HDOD"/>
    <property type="match status" value="1"/>
</dbReference>
<reference evidence="2 3" key="1">
    <citation type="submission" date="2013-06" db="EMBL/GenBank/DDBJ databases">
        <title>Draft genome sequence of Thauera terpenica.</title>
        <authorList>
            <person name="Liu B."/>
            <person name="Frostegard A.H."/>
            <person name="Shapleigh J.P."/>
        </authorList>
    </citation>
    <scope>NUCLEOTIDE SEQUENCE [LARGE SCALE GENOMIC DNA]</scope>
    <source>
        <strain evidence="2 3">58Eu</strain>
    </source>
</reference>
<proteinExistence type="predicted"/>
<dbReference type="PATRIC" id="fig|1348657.5.peg.1334"/>
<accession>T0AZB0</accession>
<dbReference type="STRING" id="1348657.M622_01795"/>
<dbReference type="PANTHER" id="PTHR33525">
    <property type="match status" value="1"/>
</dbReference>
<dbReference type="Proteomes" id="UP000015455">
    <property type="component" value="Unassembled WGS sequence"/>
</dbReference>
<dbReference type="AlphaFoldDB" id="T0AZB0"/>
<dbReference type="eggNOG" id="COG1639">
    <property type="taxonomic scope" value="Bacteria"/>
</dbReference>
<gene>
    <name evidence="2" type="ORF">M622_01795</name>
</gene>
<dbReference type="SUPFAM" id="SSF109604">
    <property type="entry name" value="HD-domain/PDEase-like"/>
    <property type="match status" value="1"/>
</dbReference>
<comment type="caution">
    <text evidence="2">The sequence shown here is derived from an EMBL/GenBank/DDBJ whole genome shotgun (WGS) entry which is preliminary data.</text>
</comment>
<evidence type="ECO:0000313" key="3">
    <source>
        <dbReference type="Proteomes" id="UP000015455"/>
    </source>
</evidence>
<protein>
    <recommendedName>
        <fullName evidence="1">HDOD domain-containing protein</fullName>
    </recommendedName>
</protein>
<dbReference type="InterPro" id="IPR013976">
    <property type="entry name" value="HDOD"/>
</dbReference>
<dbReference type="EMBL" id="ATJV01000048">
    <property type="protein sequence ID" value="EPZ15928.1"/>
    <property type="molecule type" value="Genomic_DNA"/>
</dbReference>
<sequence>MQTMEDFEQQIKAFAADIDTELKGGQINFPTVFDLSLRIKRLADDPNSSLNELAAVVRAEPLLSAKVLRMANSLLLNPYQKEITNLSAAVSRIGSSTLRCLAFAVAADQLERDHRSRQMRLVASGLWMHSIDVASWAYAFSRHLERGNADTALLSGLMVSIGQFYLLAKATDYPALEGELVHFAEFVMLWDEPVKRAVLEAFELPEEIVDAVEICADGSTEWPPRELSDIIFLATLAAETPNPFADLLGIRNRPEMLDACLGAAGRVEFESLLEAARLTRQQMLTAVSAS</sequence>